<evidence type="ECO:0000256" key="1">
    <source>
        <dbReference type="SAM" id="SignalP"/>
    </source>
</evidence>
<evidence type="ECO:0000313" key="2">
    <source>
        <dbReference type="EMBL" id="KAK2099868.1"/>
    </source>
</evidence>
<feature type="non-terminal residue" evidence="2">
    <location>
        <position position="54"/>
    </location>
</feature>
<comment type="caution">
    <text evidence="2">The sequence shown here is derived from an EMBL/GenBank/DDBJ whole genome shotgun (WGS) entry which is preliminary data.</text>
</comment>
<sequence length="54" mass="6089">TLLGLLLLLNVWDISIALADMTSNHKWGLMLTVGRVMLMDFSAYSVDNPSRTYM</sequence>
<feature type="signal peptide" evidence="1">
    <location>
        <begin position="1"/>
        <end position="19"/>
    </location>
</feature>
<gene>
    <name evidence="2" type="ORF">P7K49_021216</name>
</gene>
<protein>
    <submittedName>
        <fullName evidence="2">Uncharacterized protein</fullName>
    </submittedName>
</protein>
<feature type="non-terminal residue" evidence="2">
    <location>
        <position position="1"/>
    </location>
</feature>
<name>A0ABQ9US51_SAGOE</name>
<dbReference type="Proteomes" id="UP001266305">
    <property type="component" value="Unassembled WGS sequence"/>
</dbReference>
<proteinExistence type="predicted"/>
<keyword evidence="3" id="KW-1185">Reference proteome</keyword>
<accession>A0ABQ9US51</accession>
<reference evidence="2 3" key="1">
    <citation type="submission" date="2023-05" db="EMBL/GenBank/DDBJ databases">
        <title>B98-5 Cell Line De Novo Hybrid Assembly: An Optical Mapping Approach.</title>
        <authorList>
            <person name="Kananen K."/>
            <person name="Auerbach J.A."/>
            <person name="Kautto E."/>
            <person name="Blachly J.S."/>
        </authorList>
    </citation>
    <scope>NUCLEOTIDE SEQUENCE [LARGE SCALE GENOMIC DNA]</scope>
    <source>
        <strain evidence="2">B95-8</strain>
        <tissue evidence="2">Cell line</tissue>
    </source>
</reference>
<feature type="chain" id="PRO_5047284695" evidence="1">
    <location>
        <begin position="20"/>
        <end position="54"/>
    </location>
</feature>
<evidence type="ECO:0000313" key="3">
    <source>
        <dbReference type="Proteomes" id="UP001266305"/>
    </source>
</evidence>
<dbReference type="EMBL" id="JASSZA010000010">
    <property type="protein sequence ID" value="KAK2099868.1"/>
    <property type="molecule type" value="Genomic_DNA"/>
</dbReference>
<organism evidence="2 3">
    <name type="scientific">Saguinus oedipus</name>
    <name type="common">Cotton-top tamarin</name>
    <name type="synonym">Oedipomidas oedipus</name>
    <dbReference type="NCBI Taxonomy" id="9490"/>
    <lineage>
        <taxon>Eukaryota</taxon>
        <taxon>Metazoa</taxon>
        <taxon>Chordata</taxon>
        <taxon>Craniata</taxon>
        <taxon>Vertebrata</taxon>
        <taxon>Euteleostomi</taxon>
        <taxon>Mammalia</taxon>
        <taxon>Eutheria</taxon>
        <taxon>Euarchontoglires</taxon>
        <taxon>Primates</taxon>
        <taxon>Haplorrhini</taxon>
        <taxon>Platyrrhini</taxon>
        <taxon>Cebidae</taxon>
        <taxon>Callitrichinae</taxon>
        <taxon>Saguinus</taxon>
    </lineage>
</organism>
<keyword evidence="1" id="KW-0732">Signal</keyword>